<organism evidence="5 6">
    <name type="scientific">Brachionus calyciflorus</name>
    <dbReference type="NCBI Taxonomy" id="104777"/>
    <lineage>
        <taxon>Eukaryota</taxon>
        <taxon>Metazoa</taxon>
        <taxon>Spiralia</taxon>
        <taxon>Gnathifera</taxon>
        <taxon>Rotifera</taxon>
        <taxon>Eurotatoria</taxon>
        <taxon>Monogononta</taxon>
        <taxon>Pseudotrocha</taxon>
        <taxon>Ploima</taxon>
        <taxon>Brachionidae</taxon>
        <taxon>Brachionus</taxon>
    </lineage>
</organism>
<keyword evidence="1" id="KW-0227">DNA damage</keyword>
<dbReference type="InterPro" id="IPR046700">
    <property type="entry name" value="DUF6570"/>
</dbReference>
<evidence type="ECO:0000259" key="2">
    <source>
        <dbReference type="Pfam" id="PF05970"/>
    </source>
</evidence>
<dbReference type="InterPro" id="IPR025476">
    <property type="entry name" value="Helitron_helicase-like"/>
</dbReference>
<gene>
    <name evidence="5" type="ORF">OXX778_LOCUS15348</name>
</gene>
<dbReference type="Pfam" id="PF05970">
    <property type="entry name" value="PIF1"/>
    <property type="match status" value="1"/>
</dbReference>
<dbReference type="SUPFAM" id="SSF52540">
    <property type="entry name" value="P-loop containing nucleoside triphosphate hydrolases"/>
    <property type="match status" value="2"/>
</dbReference>
<evidence type="ECO:0000313" key="5">
    <source>
        <dbReference type="EMBL" id="CAF0979608.1"/>
    </source>
</evidence>
<evidence type="ECO:0000313" key="6">
    <source>
        <dbReference type="Proteomes" id="UP000663879"/>
    </source>
</evidence>
<keyword evidence="6" id="KW-1185">Reference proteome</keyword>
<dbReference type="GO" id="GO:0043139">
    <property type="term" value="F:5'-3' DNA helicase activity"/>
    <property type="evidence" value="ECO:0007669"/>
    <property type="project" value="UniProtKB-EC"/>
</dbReference>
<evidence type="ECO:0000259" key="4">
    <source>
        <dbReference type="Pfam" id="PF20209"/>
    </source>
</evidence>
<comment type="caution">
    <text evidence="5">The sequence shown here is derived from an EMBL/GenBank/DDBJ whole genome shotgun (WGS) entry which is preliminary data.</text>
</comment>
<dbReference type="OrthoDB" id="8196283at2759"/>
<dbReference type="GO" id="GO:0006310">
    <property type="term" value="P:DNA recombination"/>
    <property type="evidence" value="ECO:0007669"/>
    <property type="project" value="UniProtKB-KW"/>
</dbReference>
<dbReference type="GO" id="GO:0016787">
    <property type="term" value="F:hydrolase activity"/>
    <property type="evidence" value="ECO:0007669"/>
    <property type="project" value="UniProtKB-KW"/>
</dbReference>
<dbReference type="GO" id="GO:0000723">
    <property type="term" value="P:telomere maintenance"/>
    <property type="evidence" value="ECO:0007669"/>
    <property type="project" value="InterPro"/>
</dbReference>
<keyword evidence="1" id="KW-0347">Helicase</keyword>
<comment type="similarity">
    <text evidence="1">Belongs to the helicase family.</text>
</comment>
<feature type="domain" description="DNA helicase Pif1-like DEAD-box helicase" evidence="2">
    <location>
        <begin position="1155"/>
        <end position="1355"/>
    </location>
</feature>
<reference evidence="5" key="1">
    <citation type="submission" date="2021-02" db="EMBL/GenBank/DDBJ databases">
        <authorList>
            <person name="Nowell W R."/>
        </authorList>
    </citation>
    <scope>NUCLEOTIDE SEQUENCE</scope>
    <source>
        <strain evidence="5">Ploen Becks lab</strain>
    </source>
</reference>
<keyword evidence="1" id="KW-0547">Nucleotide-binding</keyword>
<dbReference type="Gene3D" id="3.40.50.300">
    <property type="entry name" value="P-loop containing nucleotide triphosphate hydrolases"/>
    <property type="match status" value="2"/>
</dbReference>
<evidence type="ECO:0000256" key="1">
    <source>
        <dbReference type="RuleBase" id="RU363044"/>
    </source>
</evidence>
<proteinExistence type="inferred from homology"/>
<dbReference type="InterPro" id="IPR027417">
    <property type="entry name" value="P-loop_NTPase"/>
</dbReference>
<dbReference type="EC" id="5.6.2.3" evidence="1"/>
<dbReference type="Pfam" id="PF14214">
    <property type="entry name" value="Helitron_like_N"/>
    <property type="match status" value="1"/>
</dbReference>
<sequence length="1586" mass="184945">MKRKIDNKNSKQAKQVKLDSMSRYDIDESYIYNCMKKFLYNTNIQNFSRKICAVCGEIKISPQEKISKRPINYLIKYKDILTYKKLAYRFNETFFAYMDSFAKLNGLVLEPNGFNHEDLTINICGSCEAYLKNLETPKYGLINELYIGPIPKILSDLTFSEEILIAKNRLICSIFKLKKNNDKSCGQNKIIGNIITFNQDIETVSQILPNLIHLENLNIILVGAKIEKTLDFKKIFSVRLHKIISALKWLKANNAEYNDIQIDEKINLDLDQDSIPKILKDKIINFDDPETENIISEHHVEEEIINDELLINSYGLVNNNNRLLLNDKEKILKLNEILKNKATTPLLLVPRSDKPINEYNNPSLLLQLYPTLFPYGFGGFSDNLRKVKLTEREQTKHYLKTSCERFIQNRTFIFVAFNMIQRHEFSQNLTVMTKKQYFKQVSEIISRITQDDIRKEISNVLNSGEINNINIQTLFYQTVVMAKSTQGSRFNLKHRRNDIKSYLIKKGLPSFYITINPNDLNSPLVLFLSGKKITDNLIKRSIDIANNPITQSLNFDIVIKNFIYYLLGAKNPNKIGIFGKLNGYYGMVEAQARGSLHIHFLIWLTDSVNPDEFEKIINDKLKMDELINYISRHVKCNLSDLKPNWKAESNTTKETSKKNILQAQSTETFNEKKLNEEIFILANETNIHHCTQSCLKNKKCRYGFGVKGKQLNKETKFDSSKNLILKRDHGFLNNYNPYLLYCLRCNHDIQWIEKSKKDSLASIYYITNYVTKNGISIHNFLSFVSVYFERYHDKNFFDDHLQKAKRILQNIFTICTSQTEYSAAQIAHMIFEYNNDGTYYSSDETILLYYPKYLKYFNTDMRENEHQIKNNENQLINIKNDTSDNNFDDIFDYIYRPLELEYVCLYDFYSSYKKIFKSKINEGQIIYRFLKNHPQKSSVIIENVKQVVPVLLGKTITDYDQETYSKIILILFKPWRNNLNLINNNETYIISLTKYLDNDKTENTIKNYIRNIQSLKQSKNDGIDQYHANLLGETSNNERHIFEPILEIDSDDICITDLLNSDNVNNFLTATISFKIDYQITPIDTEYLMGNKQKENTLTKLVASVISNVYFSTEFLEKAKLLSVKTNILTIDDIIKIFNLNYKQSICCKLFLNSESTQKLIYLGGNGGVGKSRVINAIEFFFNFNKRKDAVRICAFTGTAANLVNGKTIHSTFKIKYKSNENDEYIYLNFDDKTAWNKVEYLIIDEISMVSLNLLANIDLTLREIKDKNSIFGNLNILFVGDFFQFPPVAAYPLYKNIKFNEEILRTDQFSEKMRKAYNGRILWLHIKDVIFLDEPMRQINDLNYADFLTRVKNGKATVDDIYDLKKRIINSPISDPFTKNIIVPNNSFKMQIINSIIHNIEIQNSLIIIKAKAIDSILHEKSNQTEFSPINVQITEYLRTLEESKTEYLSINVPLSHCIKYYLTHTVNSALGLTNGSIINIKKLYLRTNGEINHILCELTDYRRSFQIEDLEINHFNLERLNKYFKITINKTKYTIKRQQFPISPKFVSTCHKVQGKTLDNMIVDLNLSDYKSNPCCYLYVALSR</sequence>
<keyword evidence="1" id="KW-0234">DNA repair</keyword>
<protein>
    <recommendedName>
        <fullName evidence="1">ATP-dependent DNA helicase</fullName>
        <ecNumber evidence="1">5.6.2.3</ecNumber>
    </recommendedName>
</protein>
<dbReference type="PANTHER" id="PTHR47642">
    <property type="entry name" value="ATP-DEPENDENT DNA HELICASE"/>
    <property type="match status" value="1"/>
</dbReference>
<dbReference type="GO" id="GO:0005524">
    <property type="term" value="F:ATP binding"/>
    <property type="evidence" value="ECO:0007669"/>
    <property type="project" value="UniProtKB-KW"/>
</dbReference>
<keyword evidence="1" id="KW-0233">DNA recombination</keyword>
<comment type="catalytic activity">
    <reaction evidence="1">
        <text>ATP + H2O = ADP + phosphate + H(+)</text>
        <dbReference type="Rhea" id="RHEA:13065"/>
        <dbReference type="ChEBI" id="CHEBI:15377"/>
        <dbReference type="ChEBI" id="CHEBI:15378"/>
        <dbReference type="ChEBI" id="CHEBI:30616"/>
        <dbReference type="ChEBI" id="CHEBI:43474"/>
        <dbReference type="ChEBI" id="CHEBI:456216"/>
        <dbReference type="EC" id="5.6.2.3"/>
    </reaction>
</comment>
<comment type="cofactor">
    <cofactor evidence="1">
        <name>Mg(2+)</name>
        <dbReference type="ChEBI" id="CHEBI:18420"/>
    </cofactor>
</comment>
<feature type="domain" description="DUF6570" evidence="4">
    <location>
        <begin position="135"/>
        <end position="265"/>
    </location>
</feature>
<dbReference type="Proteomes" id="UP000663879">
    <property type="component" value="Unassembled WGS sequence"/>
</dbReference>
<accession>A0A814F393</accession>
<dbReference type="EMBL" id="CAJNOC010003365">
    <property type="protein sequence ID" value="CAF0979608.1"/>
    <property type="molecule type" value="Genomic_DNA"/>
</dbReference>
<feature type="domain" description="Helitron helicase-like" evidence="3">
    <location>
        <begin position="396"/>
        <end position="602"/>
    </location>
</feature>
<dbReference type="InterPro" id="IPR051055">
    <property type="entry name" value="PIF1_helicase"/>
</dbReference>
<name>A0A814F393_9BILA</name>
<evidence type="ECO:0000259" key="3">
    <source>
        <dbReference type="Pfam" id="PF14214"/>
    </source>
</evidence>
<dbReference type="GO" id="GO:0006281">
    <property type="term" value="P:DNA repair"/>
    <property type="evidence" value="ECO:0007669"/>
    <property type="project" value="UniProtKB-KW"/>
</dbReference>
<dbReference type="InterPro" id="IPR010285">
    <property type="entry name" value="DNA_helicase_pif1-like_DEAD"/>
</dbReference>
<keyword evidence="1" id="KW-0067">ATP-binding</keyword>
<keyword evidence="1" id="KW-0378">Hydrolase</keyword>
<dbReference type="Pfam" id="PF20209">
    <property type="entry name" value="DUF6570"/>
    <property type="match status" value="1"/>
</dbReference>